<dbReference type="Gene3D" id="3.40.1010.10">
    <property type="entry name" value="Cobalt-precorrin-4 Transmethylase, Domain 1"/>
    <property type="match status" value="1"/>
</dbReference>
<dbReference type="GO" id="GO:0004851">
    <property type="term" value="F:uroporphyrin-III C-methyltransferase activity"/>
    <property type="evidence" value="ECO:0007669"/>
    <property type="project" value="UniProtKB-EC"/>
</dbReference>
<dbReference type="InterPro" id="IPR050161">
    <property type="entry name" value="Siro_Cobalamin_biosynth"/>
</dbReference>
<dbReference type="EC" id="2.1.1.107" evidence="2"/>
<keyword evidence="6" id="KW-0627">Porphyrin biosynthesis</keyword>
<keyword evidence="4 8" id="KW-0808">Transferase</keyword>
<dbReference type="CDD" id="cd11642">
    <property type="entry name" value="SUMT"/>
    <property type="match status" value="1"/>
</dbReference>
<dbReference type="NCBIfam" id="NF004790">
    <property type="entry name" value="PRK06136.1"/>
    <property type="match status" value="1"/>
</dbReference>
<evidence type="ECO:0000256" key="8">
    <source>
        <dbReference type="RuleBase" id="RU003960"/>
    </source>
</evidence>
<dbReference type="InterPro" id="IPR006366">
    <property type="entry name" value="CobA/CysG_C"/>
</dbReference>
<keyword evidence="11" id="KW-1185">Reference proteome</keyword>
<comment type="similarity">
    <text evidence="1 8">Belongs to the precorrin methyltransferase family.</text>
</comment>
<sequence>MVSGNKKTPKLILVGAGPGDIELITVKATKALQSADVVLYDALANEELLTEYAPNAQHVFVGKRKGLHHVQQYYINKMIVRYARKCGTVVRLKGGDPFVFGRGFEEMEYAVSHGLEVSYVPGISSAFAVAPLAGIPLSVRGVNAGITIVTATASDGSLTEELQWAVAGKGTVIILMGVSKLNEIAQLVSTHRGYSEVMAVISKGSQQDERKLFAPASSIYKESMVQGIETPAIIVVGKVVASALQLIKSQLAAAEIQRT</sequence>
<gene>
    <name evidence="10" type="primary">cobA</name>
    <name evidence="10" type="ORF">RT717_07800</name>
</gene>
<evidence type="ECO:0000256" key="1">
    <source>
        <dbReference type="ARBA" id="ARBA00005879"/>
    </source>
</evidence>
<keyword evidence="5" id="KW-0949">S-adenosyl-L-methionine</keyword>
<evidence type="ECO:0000256" key="5">
    <source>
        <dbReference type="ARBA" id="ARBA00022691"/>
    </source>
</evidence>
<dbReference type="PANTHER" id="PTHR45790:SF3">
    <property type="entry name" value="S-ADENOSYL-L-METHIONINE-DEPENDENT UROPORPHYRINOGEN III METHYLTRANSFERASE, CHLOROPLASTIC"/>
    <property type="match status" value="1"/>
</dbReference>
<evidence type="ECO:0000259" key="9">
    <source>
        <dbReference type="Pfam" id="PF00590"/>
    </source>
</evidence>
<dbReference type="InterPro" id="IPR014777">
    <property type="entry name" value="4pyrrole_Mease_sub1"/>
</dbReference>
<dbReference type="PROSITE" id="PS00840">
    <property type="entry name" value="SUMT_2"/>
    <property type="match status" value="1"/>
</dbReference>
<dbReference type="Proteomes" id="UP001302349">
    <property type="component" value="Chromosome"/>
</dbReference>
<evidence type="ECO:0000256" key="7">
    <source>
        <dbReference type="ARBA" id="ARBA00025705"/>
    </source>
</evidence>
<organism evidence="10 11">
    <name type="scientific">Imperialibacter roseus</name>
    <dbReference type="NCBI Taxonomy" id="1324217"/>
    <lineage>
        <taxon>Bacteria</taxon>
        <taxon>Pseudomonadati</taxon>
        <taxon>Bacteroidota</taxon>
        <taxon>Cytophagia</taxon>
        <taxon>Cytophagales</taxon>
        <taxon>Flammeovirgaceae</taxon>
        <taxon>Imperialibacter</taxon>
    </lineage>
</organism>
<keyword evidence="3 8" id="KW-0489">Methyltransferase</keyword>
<dbReference type="PROSITE" id="PS00839">
    <property type="entry name" value="SUMT_1"/>
    <property type="match status" value="1"/>
</dbReference>
<dbReference type="NCBIfam" id="TIGR01469">
    <property type="entry name" value="cobA_cysG_Cterm"/>
    <property type="match status" value="1"/>
</dbReference>
<proteinExistence type="inferred from homology"/>
<protein>
    <recommendedName>
        <fullName evidence="2">uroporphyrinogen-III C-methyltransferase</fullName>
        <ecNumber evidence="2">2.1.1.107</ecNumber>
    </recommendedName>
</protein>
<evidence type="ECO:0000256" key="3">
    <source>
        <dbReference type="ARBA" id="ARBA00022603"/>
    </source>
</evidence>
<dbReference type="InterPro" id="IPR014776">
    <property type="entry name" value="4pyrrole_Mease_sub2"/>
</dbReference>
<evidence type="ECO:0000256" key="2">
    <source>
        <dbReference type="ARBA" id="ARBA00012162"/>
    </source>
</evidence>
<accession>A0ABZ0J1H2</accession>
<dbReference type="InterPro" id="IPR035996">
    <property type="entry name" value="4pyrrol_Methylase_sf"/>
</dbReference>
<comment type="pathway">
    <text evidence="7">Porphyrin-containing compound metabolism; siroheme biosynthesis; precorrin-2 from uroporphyrinogen III: step 1/1.</text>
</comment>
<evidence type="ECO:0000313" key="11">
    <source>
        <dbReference type="Proteomes" id="UP001302349"/>
    </source>
</evidence>
<dbReference type="InterPro" id="IPR003043">
    <property type="entry name" value="Uropor_MeTrfase_CS"/>
</dbReference>
<evidence type="ECO:0000313" key="10">
    <source>
        <dbReference type="EMBL" id="WOK09741.1"/>
    </source>
</evidence>
<dbReference type="EMBL" id="CP136051">
    <property type="protein sequence ID" value="WOK09741.1"/>
    <property type="molecule type" value="Genomic_DNA"/>
</dbReference>
<evidence type="ECO:0000256" key="4">
    <source>
        <dbReference type="ARBA" id="ARBA00022679"/>
    </source>
</evidence>
<reference evidence="10 11" key="1">
    <citation type="journal article" date="2023" name="Microbiol. Resour. Announc.">
        <title>Complete Genome Sequence of Imperialibacter roseus strain P4T.</title>
        <authorList>
            <person name="Tizabi D.R."/>
            <person name="Bachvaroff T."/>
            <person name="Hill R.T."/>
        </authorList>
    </citation>
    <scope>NUCLEOTIDE SEQUENCE [LARGE SCALE GENOMIC DNA]</scope>
    <source>
        <strain evidence="10 11">P4T</strain>
    </source>
</reference>
<name>A0ABZ0J1H2_9BACT</name>
<dbReference type="PANTHER" id="PTHR45790">
    <property type="entry name" value="SIROHEME SYNTHASE-RELATED"/>
    <property type="match status" value="1"/>
</dbReference>
<evidence type="ECO:0000256" key="6">
    <source>
        <dbReference type="ARBA" id="ARBA00023244"/>
    </source>
</evidence>
<feature type="domain" description="Tetrapyrrole methylase" evidence="9">
    <location>
        <begin position="10"/>
        <end position="217"/>
    </location>
</feature>
<dbReference type="SUPFAM" id="SSF53790">
    <property type="entry name" value="Tetrapyrrole methylase"/>
    <property type="match status" value="1"/>
</dbReference>
<dbReference type="Gene3D" id="3.30.950.10">
    <property type="entry name" value="Methyltransferase, Cobalt-precorrin-4 Transmethylase, Domain 2"/>
    <property type="match status" value="1"/>
</dbReference>
<dbReference type="InterPro" id="IPR000878">
    <property type="entry name" value="4pyrrol_Mease"/>
</dbReference>
<dbReference type="RefSeq" id="WP_317492348.1">
    <property type="nucleotide sequence ID" value="NZ_CP136051.1"/>
</dbReference>
<dbReference type="GO" id="GO:0032259">
    <property type="term" value="P:methylation"/>
    <property type="evidence" value="ECO:0007669"/>
    <property type="project" value="UniProtKB-KW"/>
</dbReference>
<dbReference type="Pfam" id="PF00590">
    <property type="entry name" value="TP_methylase"/>
    <property type="match status" value="1"/>
</dbReference>